<reference evidence="3" key="1">
    <citation type="submission" date="2021-04" db="EMBL/GenBank/DDBJ databases">
        <authorList>
            <consortium name="Molecular Ecology Group"/>
        </authorList>
    </citation>
    <scope>NUCLEOTIDE SEQUENCE</scope>
</reference>
<dbReference type="Pfam" id="PF00004">
    <property type="entry name" value="AAA"/>
    <property type="match status" value="1"/>
</dbReference>
<accession>A0A8S3Z0E0</accession>
<dbReference type="AlphaFoldDB" id="A0A8S3Z0E0"/>
<evidence type="ECO:0000313" key="3">
    <source>
        <dbReference type="EMBL" id="CAG5122977.1"/>
    </source>
</evidence>
<dbReference type="Gene3D" id="1.10.8.60">
    <property type="match status" value="1"/>
</dbReference>
<dbReference type="Proteomes" id="UP000678393">
    <property type="component" value="Unassembled WGS sequence"/>
</dbReference>
<dbReference type="PANTHER" id="PTHR14690">
    <property type="entry name" value="IQ MOTIF CONTAINING WITH AAA DOMAIN 1"/>
    <property type="match status" value="1"/>
</dbReference>
<dbReference type="InterPro" id="IPR052267">
    <property type="entry name" value="N-DRC_Component"/>
</dbReference>
<evidence type="ECO:0000256" key="1">
    <source>
        <dbReference type="SAM" id="MobiDB-lite"/>
    </source>
</evidence>
<proteinExistence type="predicted"/>
<organism evidence="3 4">
    <name type="scientific">Candidula unifasciata</name>
    <dbReference type="NCBI Taxonomy" id="100452"/>
    <lineage>
        <taxon>Eukaryota</taxon>
        <taxon>Metazoa</taxon>
        <taxon>Spiralia</taxon>
        <taxon>Lophotrochozoa</taxon>
        <taxon>Mollusca</taxon>
        <taxon>Gastropoda</taxon>
        <taxon>Heterobranchia</taxon>
        <taxon>Euthyneura</taxon>
        <taxon>Panpulmonata</taxon>
        <taxon>Eupulmonata</taxon>
        <taxon>Stylommatophora</taxon>
        <taxon>Helicina</taxon>
        <taxon>Helicoidea</taxon>
        <taxon>Geomitridae</taxon>
        <taxon>Candidula</taxon>
    </lineage>
</organism>
<dbReference type="OrthoDB" id="6131829at2759"/>
<dbReference type="GO" id="GO:0016887">
    <property type="term" value="F:ATP hydrolysis activity"/>
    <property type="evidence" value="ECO:0007669"/>
    <property type="project" value="InterPro"/>
</dbReference>
<keyword evidence="4" id="KW-1185">Reference proteome</keyword>
<dbReference type="InterPro" id="IPR003959">
    <property type="entry name" value="ATPase_AAA_core"/>
</dbReference>
<feature type="region of interest" description="Disordered" evidence="1">
    <location>
        <begin position="373"/>
        <end position="394"/>
    </location>
</feature>
<dbReference type="EMBL" id="CAJHNH020001413">
    <property type="protein sequence ID" value="CAG5122977.1"/>
    <property type="molecule type" value="Genomic_DNA"/>
</dbReference>
<dbReference type="Gene3D" id="3.40.50.300">
    <property type="entry name" value="P-loop containing nucleotide triphosphate hydrolases"/>
    <property type="match status" value="1"/>
</dbReference>
<evidence type="ECO:0000313" key="4">
    <source>
        <dbReference type="Proteomes" id="UP000678393"/>
    </source>
</evidence>
<name>A0A8S3Z0E0_9EUPU</name>
<comment type="caution">
    <text evidence="3">The sequence shown here is derived from an EMBL/GenBank/DDBJ whole genome shotgun (WGS) entry which is preliminary data.</text>
</comment>
<feature type="domain" description="ATPase AAA-type core" evidence="2">
    <location>
        <begin position="478"/>
        <end position="592"/>
    </location>
</feature>
<evidence type="ECO:0000259" key="2">
    <source>
        <dbReference type="Pfam" id="PF00004"/>
    </source>
</evidence>
<dbReference type="InterPro" id="IPR027417">
    <property type="entry name" value="P-loop_NTPase"/>
</dbReference>
<sequence length="726" mass="83301">MVHPQKRQLVNKCIEGVTGRIIELRHELFRINMSEYAPFGPFCVEQQILPSDLDMELSRTFRYDKVQRLQRRADLLDYILVSMGKSDDVDSMSVSTQMNPDFKIQEPSTAYNSQQPTRPPSVSDQIQMKRKNVNWRKVLSQFKIFQNRLVLVNMRSYTDGFLNMAFRGKYPQELEQAEQQVVLQRIQTAQEHADEYVQRVILETETLQDSDAARNLAEDIQRNILQWMLECRAVTGTFPEYPAVDLGGAAAIFSHKTLEEVADELDFGVDEKARAKAKGKAKERKPGKKELPEGFTMRTSNFLDDVLVDVSIEYDAYWKFRDESSNFKQDFSLNLLTQRVHENLEDILREQIDEEMRQQLDILTMAVEKTRMAKAKPKKVKPEKKKKKDKRKRLKDLTPNVEMEDLFSELVRNDVIKRVRPLTLNDFIGDVNLVAEGDSARLQCQPDLGDIRKMIFDFVILPMSNGTVRERVPCCKSLLIVGPHGCGKKMLVHAICNELGANLFDLTAHNIRDAYTDRDGPQMLMHLVMKVGKALEPSVIFIDDCELMFTKKLPPEVKSSPARIKSSLVKAMKTVGLDDRIMLIGTTSRPYLAAKGPLLKMYERVVFIYPPAYASRYTLWRSAIRLYEGVVTRSLMLSTLAQISSNFTANDIFNTARQVLTAKRLKRQNIKPLHTIEFGDVLSESTPIYVEELDALVTWLKETPLSKKREEVRALEAAGINIFDML</sequence>
<dbReference type="SUPFAM" id="SSF52540">
    <property type="entry name" value="P-loop containing nucleoside triphosphate hydrolases"/>
    <property type="match status" value="1"/>
</dbReference>
<dbReference type="GO" id="GO:0005524">
    <property type="term" value="F:ATP binding"/>
    <property type="evidence" value="ECO:0007669"/>
    <property type="project" value="InterPro"/>
</dbReference>
<dbReference type="PANTHER" id="PTHR14690:SF0">
    <property type="entry name" value="IQ MOTIF CONTAINING WITH AAA DOMAIN 1"/>
    <property type="match status" value="1"/>
</dbReference>
<protein>
    <recommendedName>
        <fullName evidence="2">ATPase AAA-type core domain-containing protein</fullName>
    </recommendedName>
</protein>
<gene>
    <name evidence="3" type="ORF">CUNI_LOCUS8535</name>
</gene>